<feature type="transmembrane region" description="Helical" evidence="7">
    <location>
        <begin position="110"/>
        <end position="127"/>
    </location>
</feature>
<feature type="transmembrane region" description="Helical" evidence="7">
    <location>
        <begin position="356"/>
        <end position="376"/>
    </location>
</feature>
<organism evidence="8 9">
    <name type="scientific">Triangularia setosa</name>
    <dbReference type="NCBI Taxonomy" id="2587417"/>
    <lineage>
        <taxon>Eukaryota</taxon>
        <taxon>Fungi</taxon>
        <taxon>Dikarya</taxon>
        <taxon>Ascomycota</taxon>
        <taxon>Pezizomycotina</taxon>
        <taxon>Sordariomycetes</taxon>
        <taxon>Sordariomycetidae</taxon>
        <taxon>Sordariales</taxon>
        <taxon>Podosporaceae</taxon>
        <taxon>Triangularia</taxon>
    </lineage>
</organism>
<evidence type="ECO:0000256" key="4">
    <source>
        <dbReference type="ARBA" id="ARBA00022989"/>
    </source>
</evidence>
<evidence type="ECO:0000256" key="7">
    <source>
        <dbReference type="SAM" id="Phobius"/>
    </source>
</evidence>
<feature type="region of interest" description="Disordered" evidence="6">
    <location>
        <begin position="426"/>
        <end position="492"/>
    </location>
</feature>
<dbReference type="AlphaFoldDB" id="A0AAN7A523"/>
<feature type="region of interest" description="Disordered" evidence="6">
    <location>
        <begin position="42"/>
        <end position="64"/>
    </location>
</feature>
<dbReference type="Proteomes" id="UP001302321">
    <property type="component" value="Unassembled WGS sequence"/>
</dbReference>
<keyword evidence="4 7" id="KW-1133">Transmembrane helix</keyword>
<protein>
    <submittedName>
        <fullName evidence="8">Uncharacterized protein</fullName>
    </submittedName>
</protein>
<dbReference type="PANTHER" id="PTHR12428:SF65">
    <property type="entry name" value="CYTOCHROME C OXIDASE ASSEMBLY PROTEIN COX18, MITOCHONDRIAL"/>
    <property type="match status" value="1"/>
</dbReference>
<evidence type="ECO:0000256" key="2">
    <source>
        <dbReference type="ARBA" id="ARBA00009877"/>
    </source>
</evidence>
<reference evidence="8" key="2">
    <citation type="submission" date="2023-05" db="EMBL/GenBank/DDBJ databases">
        <authorList>
            <consortium name="Lawrence Berkeley National Laboratory"/>
            <person name="Steindorff A."/>
            <person name="Hensen N."/>
            <person name="Bonometti L."/>
            <person name="Westerberg I."/>
            <person name="Brannstrom I.O."/>
            <person name="Guillou S."/>
            <person name="Cros-Aarteil S."/>
            <person name="Calhoun S."/>
            <person name="Haridas S."/>
            <person name="Kuo A."/>
            <person name="Mondo S."/>
            <person name="Pangilinan J."/>
            <person name="Riley R."/>
            <person name="Labutti K."/>
            <person name="Andreopoulos B."/>
            <person name="Lipzen A."/>
            <person name="Chen C."/>
            <person name="Yanf M."/>
            <person name="Daum C."/>
            <person name="Ng V."/>
            <person name="Clum A."/>
            <person name="Ohm R."/>
            <person name="Martin F."/>
            <person name="Silar P."/>
            <person name="Natvig D."/>
            <person name="Lalanne C."/>
            <person name="Gautier V."/>
            <person name="Ament-Velasquez S.L."/>
            <person name="Kruys A."/>
            <person name="Hutchinson M.I."/>
            <person name="Powell A.J."/>
            <person name="Barry K."/>
            <person name="Miller A.N."/>
            <person name="Grigoriev I.V."/>
            <person name="Debuchy R."/>
            <person name="Gladieux P."/>
            <person name="Thoren M.H."/>
            <person name="Johannesson H."/>
        </authorList>
    </citation>
    <scope>NUCLEOTIDE SEQUENCE</scope>
    <source>
        <strain evidence="8">CBS 892.96</strain>
    </source>
</reference>
<keyword evidence="5 7" id="KW-0472">Membrane</keyword>
<dbReference type="InterPro" id="IPR001708">
    <property type="entry name" value="YidC/ALB3/OXA1/COX18"/>
</dbReference>
<evidence type="ECO:0000256" key="5">
    <source>
        <dbReference type="ARBA" id="ARBA00023136"/>
    </source>
</evidence>
<feature type="compositionally biased region" description="Low complexity" evidence="6">
    <location>
        <begin position="436"/>
        <end position="476"/>
    </location>
</feature>
<comment type="subcellular location">
    <subcellularLocation>
        <location evidence="1">Membrane</location>
        <topology evidence="1">Multi-pass membrane protein</topology>
    </subcellularLocation>
</comment>
<reference evidence="8" key="1">
    <citation type="journal article" date="2023" name="Mol. Phylogenet. Evol.">
        <title>Genome-scale phylogeny and comparative genomics of the fungal order Sordariales.</title>
        <authorList>
            <person name="Hensen N."/>
            <person name="Bonometti L."/>
            <person name="Westerberg I."/>
            <person name="Brannstrom I.O."/>
            <person name="Guillou S."/>
            <person name="Cros-Aarteil S."/>
            <person name="Calhoun S."/>
            <person name="Haridas S."/>
            <person name="Kuo A."/>
            <person name="Mondo S."/>
            <person name="Pangilinan J."/>
            <person name="Riley R."/>
            <person name="LaButti K."/>
            <person name="Andreopoulos B."/>
            <person name="Lipzen A."/>
            <person name="Chen C."/>
            <person name="Yan M."/>
            <person name="Daum C."/>
            <person name="Ng V."/>
            <person name="Clum A."/>
            <person name="Steindorff A."/>
            <person name="Ohm R.A."/>
            <person name="Martin F."/>
            <person name="Silar P."/>
            <person name="Natvig D.O."/>
            <person name="Lalanne C."/>
            <person name="Gautier V."/>
            <person name="Ament-Velasquez S.L."/>
            <person name="Kruys A."/>
            <person name="Hutchinson M.I."/>
            <person name="Powell A.J."/>
            <person name="Barry K."/>
            <person name="Miller A.N."/>
            <person name="Grigoriev I.V."/>
            <person name="Debuchy R."/>
            <person name="Gladieux P."/>
            <person name="Hiltunen Thoren M."/>
            <person name="Johannesson H."/>
        </authorList>
    </citation>
    <scope>NUCLEOTIDE SEQUENCE</scope>
    <source>
        <strain evidence="8">CBS 892.96</strain>
    </source>
</reference>
<keyword evidence="3 7" id="KW-0812">Transmembrane</keyword>
<name>A0AAN7A523_9PEZI</name>
<proteinExistence type="inferred from homology"/>
<dbReference type="EMBL" id="MU866226">
    <property type="protein sequence ID" value="KAK4175656.1"/>
    <property type="molecule type" value="Genomic_DNA"/>
</dbReference>
<gene>
    <name evidence="8" type="ORF">QBC36DRAFT_331073</name>
</gene>
<dbReference type="GO" id="GO:0005743">
    <property type="term" value="C:mitochondrial inner membrane"/>
    <property type="evidence" value="ECO:0007669"/>
    <property type="project" value="TreeGrafter"/>
</dbReference>
<sequence length="492" mass="54996">MAHAMRAIAHLRAVRGPGALSIPPSVTAERARTIPAAIRPFSSAHSRASRPAFTSPASSAPLRPGTRLLQQKLTGNPQFTTRSFSVVSYFDMAISTTQDYLLFLHSSLGIPWYLTIPLFAISLNMLFRLPTRLYIQDIIQRRNRLKPLFEAFMLHGLHRRDRGKNYKLDESLKMMPDVAFKAHERFEKRWKLQNWRILAAQLAGFPLWLLGIEAIRRQSTATGGLLGIILDLFREKKVTGEVDPVELANSAIKRIPLESPVLDNTLNEAISHAGQVAGQNIVSTAATTAPPAMEGILWIPDLALADPYHILPFALSAALVANAMPRDRKQWGKLLGTMPIDTDDRMPWKAQFRQRLMLTGMRMNLLFSVVVGPLTMGLPAAMHLYWITTTLVSPILRYLVNWLRPVHPRYEFLHTRHESHMVYPMPQERKKPVAESTTATRPVPTATPVTKRTTTTIKPTATAPPAKTTSTPAKPTSRFAAQGGKKEKATKR</sequence>
<evidence type="ECO:0000313" key="9">
    <source>
        <dbReference type="Proteomes" id="UP001302321"/>
    </source>
</evidence>
<dbReference type="GO" id="GO:0033617">
    <property type="term" value="P:mitochondrial respiratory chain complex IV assembly"/>
    <property type="evidence" value="ECO:0007669"/>
    <property type="project" value="TreeGrafter"/>
</dbReference>
<comment type="caution">
    <text evidence="8">The sequence shown here is derived from an EMBL/GenBank/DDBJ whole genome shotgun (WGS) entry which is preliminary data.</text>
</comment>
<keyword evidence="9" id="KW-1185">Reference proteome</keyword>
<dbReference type="GO" id="GO:0032979">
    <property type="term" value="P:protein insertion into mitochondrial inner membrane from matrix"/>
    <property type="evidence" value="ECO:0007669"/>
    <property type="project" value="TreeGrafter"/>
</dbReference>
<evidence type="ECO:0000256" key="3">
    <source>
        <dbReference type="ARBA" id="ARBA00022692"/>
    </source>
</evidence>
<evidence type="ECO:0000313" key="8">
    <source>
        <dbReference type="EMBL" id="KAK4175656.1"/>
    </source>
</evidence>
<accession>A0AAN7A523</accession>
<comment type="similarity">
    <text evidence="2">Belongs to the OXA1/ALB3/YidC family.</text>
</comment>
<dbReference type="GO" id="GO:0032977">
    <property type="term" value="F:membrane insertase activity"/>
    <property type="evidence" value="ECO:0007669"/>
    <property type="project" value="InterPro"/>
</dbReference>
<dbReference type="PANTHER" id="PTHR12428">
    <property type="entry name" value="OXA1"/>
    <property type="match status" value="1"/>
</dbReference>
<evidence type="ECO:0000256" key="1">
    <source>
        <dbReference type="ARBA" id="ARBA00004141"/>
    </source>
</evidence>
<evidence type="ECO:0000256" key="6">
    <source>
        <dbReference type="SAM" id="MobiDB-lite"/>
    </source>
</evidence>